<reference evidence="3" key="2">
    <citation type="submission" date="2011-04" db="EMBL/GenBank/DDBJ databases">
        <title>The complete genome of chromosome of Treponema succinifaciens DSM 2489.</title>
        <authorList>
            <person name="Lucas S."/>
            <person name="Copeland A."/>
            <person name="Lapidus A."/>
            <person name="Bruce D."/>
            <person name="Goodwin L."/>
            <person name="Pitluck S."/>
            <person name="Peters L."/>
            <person name="Kyrpides N."/>
            <person name="Mavromatis K."/>
            <person name="Ivanova N."/>
            <person name="Ovchinnikova G."/>
            <person name="Teshima H."/>
            <person name="Detter J.C."/>
            <person name="Tapia R."/>
            <person name="Han C."/>
            <person name="Land M."/>
            <person name="Hauser L."/>
            <person name="Markowitz V."/>
            <person name="Cheng J.-F."/>
            <person name="Hugenholtz P."/>
            <person name="Woyke T."/>
            <person name="Wu D."/>
            <person name="Gronow S."/>
            <person name="Wellnitz S."/>
            <person name="Brambilla E."/>
            <person name="Klenk H.-P."/>
            <person name="Eisen J.A."/>
        </authorList>
    </citation>
    <scope>NUCLEOTIDE SEQUENCE [LARGE SCALE GENOMIC DNA]</scope>
    <source>
        <strain evidence="3">ATCC 33096 / DSM 2489 / 6091</strain>
    </source>
</reference>
<dbReference type="EMBL" id="CP002631">
    <property type="protein sequence ID" value="AEB13568.1"/>
    <property type="molecule type" value="Genomic_DNA"/>
</dbReference>
<dbReference type="GO" id="GO:0046061">
    <property type="term" value="P:dATP catabolic process"/>
    <property type="evidence" value="ECO:0007669"/>
    <property type="project" value="TreeGrafter"/>
</dbReference>
<protein>
    <submittedName>
        <fullName evidence="2">MazG family protein</fullName>
    </submittedName>
</protein>
<dbReference type="GO" id="GO:0046047">
    <property type="term" value="P:TTP catabolic process"/>
    <property type="evidence" value="ECO:0007669"/>
    <property type="project" value="TreeGrafter"/>
</dbReference>
<dbReference type="SUPFAM" id="SSF101386">
    <property type="entry name" value="all-alpha NTP pyrophosphatases"/>
    <property type="match status" value="2"/>
</dbReference>
<dbReference type="Pfam" id="PF03819">
    <property type="entry name" value="MazG"/>
    <property type="match status" value="1"/>
</dbReference>
<dbReference type="Gene3D" id="1.10.287.1080">
    <property type="entry name" value="MazG-like"/>
    <property type="match status" value="2"/>
</dbReference>
<dbReference type="NCBIfam" id="NF007113">
    <property type="entry name" value="PRK09562.1"/>
    <property type="match status" value="1"/>
</dbReference>
<organism evidence="2 3">
    <name type="scientific">Treponema succinifaciens (strain ATCC 33096 / DSM 2489 / 6091)</name>
    <dbReference type="NCBI Taxonomy" id="869209"/>
    <lineage>
        <taxon>Bacteria</taxon>
        <taxon>Pseudomonadati</taxon>
        <taxon>Spirochaetota</taxon>
        <taxon>Spirochaetia</taxon>
        <taxon>Spirochaetales</taxon>
        <taxon>Treponemataceae</taxon>
        <taxon>Treponema</taxon>
    </lineage>
</organism>
<evidence type="ECO:0000259" key="1">
    <source>
        <dbReference type="Pfam" id="PF03819"/>
    </source>
</evidence>
<dbReference type="OrthoDB" id="9808939at2"/>
<dbReference type="STRING" id="869209.Tresu_0627"/>
<feature type="domain" description="NTP pyrophosphohydrolase MazG-like" evidence="1">
    <location>
        <begin position="40"/>
        <end position="113"/>
    </location>
</feature>
<dbReference type="InterPro" id="IPR048011">
    <property type="entry name" value="NTP-PPase_MazG-like_C"/>
</dbReference>
<accession>F2NUK5</accession>
<dbReference type="GeneID" id="302997827"/>
<reference evidence="2 3" key="1">
    <citation type="journal article" date="2011" name="Stand. Genomic Sci.">
        <title>Complete genome sequence of Treponema succinifaciens type strain (6091).</title>
        <authorList>
            <person name="Han C."/>
            <person name="Gronow S."/>
            <person name="Teshima H."/>
            <person name="Lapidus A."/>
            <person name="Nolan M."/>
            <person name="Lucas S."/>
            <person name="Hammon N."/>
            <person name="Deshpande S."/>
            <person name="Cheng J.F."/>
            <person name="Zeytun A."/>
            <person name="Tapia R."/>
            <person name="Goodwin L."/>
            <person name="Pitluck S."/>
            <person name="Liolios K."/>
            <person name="Pagani I."/>
            <person name="Ivanova N."/>
            <person name="Mavromatis K."/>
            <person name="Mikhailova N."/>
            <person name="Huntemann M."/>
            <person name="Pati A."/>
            <person name="Chen A."/>
            <person name="Palaniappan K."/>
            <person name="Land M."/>
            <person name="Hauser L."/>
            <person name="Brambilla E.M."/>
            <person name="Rohde M."/>
            <person name="Goker M."/>
            <person name="Woyke T."/>
            <person name="Bristow J."/>
            <person name="Eisen J.A."/>
            <person name="Markowitz V."/>
            <person name="Hugenholtz P."/>
            <person name="Kyrpides N.C."/>
            <person name="Klenk H.P."/>
            <person name="Detter J.C."/>
        </authorList>
    </citation>
    <scope>NUCLEOTIDE SEQUENCE [LARGE SCALE GENOMIC DNA]</scope>
    <source>
        <strain evidence="3">ATCC 33096 / DSM 2489 / 6091</strain>
    </source>
</reference>
<proteinExistence type="predicted"/>
<dbReference type="NCBIfam" id="TIGR00444">
    <property type="entry name" value="mazG"/>
    <property type="match status" value="1"/>
</dbReference>
<dbReference type="GO" id="GO:0046052">
    <property type="term" value="P:UTP catabolic process"/>
    <property type="evidence" value="ECO:0007669"/>
    <property type="project" value="TreeGrafter"/>
</dbReference>
<dbReference type="GO" id="GO:0046081">
    <property type="term" value="P:dUTP catabolic process"/>
    <property type="evidence" value="ECO:0007669"/>
    <property type="project" value="TreeGrafter"/>
</dbReference>
<dbReference type="PANTHER" id="PTHR30522:SF0">
    <property type="entry name" value="NUCLEOSIDE TRIPHOSPHATE PYROPHOSPHOHYDROLASE"/>
    <property type="match status" value="1"/>
</dbReference>
<dbReference type="KEGG" id="tsu:Tresu_0627"/>
<dbReference type="eggNOG" id="COG3956">
    <property type="taxonomic scope" value="Bacteria"/>
</dbReference>
<dbReference type="InterPro" id="IPR004518">
    <property type="entry name" value="MazG-like_dom"/>
</dbReference>
<evidence type="ECO:0000313" key="3">
    <source>
        <dbReference type="Proteomes" id="UP000006852"/>
    </source>
</evidence>
<sequence length="278" mass="32127">MEKSELTKKIENISLSAASFNRLFELANILRKECPWDKIQTPQTLRSTLIEETFETVDAITEKSPSHVREELGDVFFNLIFIAKCFEEENEFTIDQVLNEVCEKLIRRHPHIFENASETNRSTKIQSASDVKAQWDKIKDNVEGRKQESAIDSVPKGFPPLLKAFKILKKAAKEGFDWRATQQAYDKIKEELTEVKESLPENTEEEVGDLLLSCVNLSRKLNVDPSVALERAINKFSARFKFVEKSMNQENLEMKAENDNKMMEFWKSAKITGQTHYK</sequence>
<keyword evidence="3" id="KW-1185">Reference proteome</keyword>
<dbReference type="PANTHER" id="PTHR30522">
    <property type="entry name" value="NUCLEOSIDE TRIPHOSPHATE PYROPHOSPHOHYDROLASE"/>
    <property type="match status" value="1"/>
</dbReference>
<dbReference type="HOGENOM" id="CLU_038356_0_1_12"/>
<dbReference type="GO" id="GO:0006203">
    <property type="term" value="P:dGTP catabolic process"/>
    <property type="evidence" value="ECO:0007669"/>
    <property type="project" value="TreeGrafter"/>
</dbReference>
<dbReference type="InterPro" id="IPR048015">
    <property type="entry name" value="NTP-PPase_MazG-like_N"/>
</dbReference>
<evidence type="ECO:0000313" key="2">
    <source>
        <dbReference type="EMBL" id="AEB13568.1"/>
    </source>
</evidence>
<dbReference type="AlphaFoldDB" id="F2NUK5"/>
<dbReference type="CDD" id="cd11528">
    <property type="entry name" value="NTP-PPase_MazG_Nterm"/>
    <property type="match status" value="1"/>
</dbReference>
<dbReference type="CDD" id="cd11529">
    <property type="entry name" value="NTP-PPase_MazG_Cterm"/>
    <property type="match status" value="1"/>
</dbReference>
<dbReference type="Proteomes" id="UP000006852">
    <property type="component" value="Chromosome"/>
</dbReference>
<dbReference type="GO" id="GO:0046076">
    <property type="term" value="P:dTTP catabolic process"/>
    <property type="evidence" value="ECO:0007669"/>
    <property type="project" value="TreeGrafter"/>
</dbReference>
<name>F2NUK5_TRES6</name>
<dbReference type="GO" id="GO:0047429">
    <property type="term" value="F:nucleoside triphosphate diphosphatase activity"/>
    <property type="evidence" value="ECO:0007669"/>
    <property type="project" value="InterPro"/>
</dbReference>
<dbReference type="InterPro" id="IPR011551">
    <property type="entry name" value="NTP_PyrPHydrolase_MazG"/>
</dbReference>
<dbReference type="RefSeq" id="WP_013700875.1">
    <property type="nucleotide sequence ID" value="NC_015385.1"/>
</dbReference>
<gene>
    <name evidence="2" type="ordered locus">Tresu_0627</name>
</gene>